<feature type="domain" description="Clathrin/coatomer adaptor adaptin-like N-terminal" evidence="8">
    <location>
        <begin position="19"/>
        <end position="540"/>
    </location>
</feature>
<evidence type="ECO:0000256" key="4">
    <source>
        <dbReference type="ARBA" id="ARBA00022927"/>
    </source>
</evidence>
<dbReference type="AlphaFoldDB" id="A0A7D9H2A2"/>
<keyword evidence="5 6" id="KW-0472">Membrane</keyword>
<dbReference type="GO" id="GO:0006886">
    <property type="term" value="P:intracellular protein transport"/>
    <property type="evidence" value="ECO:0007669"/>
    <property type="project" value="InterPro"/>
</dbReference>
<organism evidence="9 10">
    <name type="scientific">Dekkera bruxellensis</name>
    <name type="common">Brettanomyces custersii</name>
    <dbReference type="NCBI Taxonomy" id="5007"/>
    <lineage>
        <taxon>Eukaryota</taxon>
        <taxon>Fungi</taxon>
        <taxon>Dikarya</taxon>
        <taxon>Ascomycota</taxon>
        <taxon>Saccharomycotina</taxon>
        <taxon>Pichiomycetes</taxon>
        <taxon>Pichiales</taxon>
        <taxon>Pichiaceae</taxon>
        <taxon>Brettanomyces</taxon>
    </lineage>
</organism>
<evidence type="ECO:0000256" key="1">
    <source>
        <dbReference type="ARBA" id="ARBA00004308"/>
    </source>
</evidence>
<dbReference type="PANTHER" id="PTHR11134">
    <property type="entry name" value="ADAPTOR COMPLEX SUBUNIT BETA FAMILY MEMBER"/>
    <property type="match status" value="1"/>
</dbReference>
<dbReference type="Pfam" id="PF01602">
    <property type="entry name" value="Adaptin_N"/>
    <property type="match status" value="1"/>
</dbReference>
<keyword evidence="4 6" id="KW-0653">Protein transport</keyword>
<evidence type="ECO:0000259" key="8">
    <source>
        <dbReference type="Pfam" id="PF01602"/>
    </source>
</evidence>
<evidence type="ECO:0000256" key="5">
    <source>
        <dbReference type="ARBA" id="ARBA00023136"/>
    </source>
</evidence>
<accession>A0A7D9H2A2</accession>
<dbReference type="GO" id="GO:0016192">
    <property type="term" value="P:vesicle-mediated transport"/>
    <property type="evidence" value="ECO:0007669"/>
    <property type="project" value="InterPro"/>
</dbReference>
<comment type="similarity">
    <text evidence="2 6">Belongs to the adaptor complexes large subunit family.</text>
</comment>
<evidence type="ECO:0000256" key="2">
    <source>
        <dbReference type="ARBA" id="ARBA00006613"/>
    </source>
</evidence>
<dbReference type="InterPro" id="IPR011989">
    <property type="entry name" value="ARM-like"/>
</dbReference>
<keyword evidence="10" id="KW-1185">Reference proteome</keyword>
<evidence type="ECO:0000313" key="9">
    <source>
        <dbReference type="EMBL" id="VUG19986.1"/>
    </source>
</evidence>
<dbReference type="EMBL" id="CABFWN010000006">
    <property type="protein sequence ID" value="VUG19986.1"/>
    <property type="molecule type" value="Genomic_DNA"/>
</dbReference>
<dbReference type="InterPro" id="IPR016024">
    <property type="entry name" value="ARM-type_fold"/>
</dbReference>
<dbReference type="GO" id="GO:0012505">
    <property type="term" value="C:endomembrane system"/>
    <property type="evidence" value="ECO:0007669"/>
    <property type="project" value="UniProtKB-SubCell"/>
</dbReference>
<dbReference type="InterPro" id="IPR002553">
    <property type="entry name" value="Clathrin/coatomer_adapt-like_N"/>
</dbReference>
<feature type="compositionally biased region" description="Acidic residues" evidence="7">
    <location>
        <begin position="634"/>
        <end position="656"/>
    </location>
</feature>
<feature type="region of interest" description="Disordered" evidence="7">
    <location>
        <begin position="634"/>
        <end position="704"/>
    </location>
</feature>
<evidence type="ECO:0000256" key="6">
    <source>
        <dbReference type="PIRNR" id="PIRNR002291"/>
    </source>
</evidence>
<reference evidence="9 10" key="1">
    <citation type="submission" date="2019-07" db="EMBL/GenBank/DDBJ databases">
        <authorList>
            <person name="Friedrich A."/>
            <person name="Schacherer J."/>
        </authorList>
    </citation>
    <scope>NUCLEOTIDE SEQUENCE [LARGE SCALE GENOMIC DNA]</scope>
</reference>
<proteinExistence type="inferred from homology"/>
<comment type="subcellular location">
    <subcellularLocation>
        <location evidence="1">Endomembrane system</location>
    </subcellularLocation>
</comment>
<comment type="function">
    <text evidence="6">Adaptins are components of the adaptor complexes which link clathrin to receptors in coated vesicles. Clathrin-associated protein complexes are believed to interact with the cytoplasmic tails of membrane proteins, leading to their selection and concentration.</text>
</comment>
<evidence type="ECO:0000256" key="7">
    <source>
        <dbReference type="SAM" id="MobiDB-lite"/>
    </source>
</evidence>
<keyword evidence="3 6" id="KW-0813">Transport</keyword>
<dbReference type="Gene3D" id="1.25.10.10">
    <property type="entry name" value="Leucine-rich Repeat Variant"/>
    <property type="match status" value="1"/>
</dbReference>
<evidence type="ECO:0000313" key="10">
    <source>
        <dbReference type="Proteomes" id="UP000478008"/>
    </source>
</evidence>
<name>A0A7D9H2A2_DEKBR</name>
<dbReference type="SUPFAM" id="SSF48371">
    <property type="entry name" value="ARM repeat"/>
    <property type="match status" value="1"/>
</dbReference>
<evidence type="ECO:0000256" key="3">
    <source>
        <dbReference type="ARBA" id="ARBA00022448"/>
    </source>
</evidence>
<protein>
    <recommendedName>
        <fullName evidence="6">AP complex subunit beta</fullName>
    </recommendedName>
</protein>
<dbReference type="GO" id="GO:0030276">
    <property type="term" value="F:clathrin binding"/>
    <property type="evidence" value="ECO:0007669"/>
    <property type="project" value="InterPro"/>
</dbReference>
<dbReference type="PIRSF" id="PIRSF002291">
    <property type="entry name" value="AP_complex_beta"/>
    <property type="match status" value="1"/>
</dbReference>
<gene>
    <name evidence="9" type="primary">APL2</name>
    <name evidence="9" type="ORF">DEBR0S6_05028G</name>
</gene>
<sequence length="704" mass="79720">MGVGHLQRKLRRIFNVPKKGENSEFRTGLVSQYSDERKDTIQRVIAAMTVGKDVSSLFPDILKNIATHDLEQKKLVYLYLMNYAKTNPELCILATNTFVQDTRDPNPLVRALAIRTMGCIRVDKMVDYLCIPLKETLNDDNPYVRKTAAICVAKLFDLNSKLCTEQGFIDTLLEMLDDSNQTVVANAISALLEISKMSDAKLLNVNGVILKRLLLTLNECTEWGRISILVALADYDTQDSGEVEKIVEKVTPQLQHENPAVVLSSIKVILKQLEKVSSDTRERMLRRLTSPLCSLLTNPPEIQYVALKNIRIILEKYPQILARDLQAFFIKYSDPLYLKLEKIDILVRISTKENASILLSELREYAMDVDIQVVNRAIEAIGQLSIKIESISKKAVDILYELYLNRSSYVLEELVVVIQNILRRYDTKYLPTVITVIADLNFDDIDTPEAVSSYIWILGQYCKEIPHLEDRLKVMSEQFGEMDPLAQSSALTCIVKVNLTKSSANTRQLLQKILNKATNEIENADVRDQAYIYWRVLSTDDKALQKKIIMRKLPTLETTIETFSPGLLDQLINEISNLGSVFYKPSSAFIKPKYSDSAFVNKKKLQSRKLEELQQMAKTEIVQNAARAENLLDFEDSDIENEDEGTPEFQDAETKEDDVKNPTANANQILDELSDLFAGMSTQTPAQKAGNKGPQKNNDILGPF</sequence>
<dbReference type="InterPro" id="IPR016342">
    <property type="entry name" value="AP_complex_bsu_1_2_4"/>
</dbReference>
<dbReference type="GO" id="GO:0030117">
    <property type="term" value="C:membrane coat"/>
    <property type="evidence" value="ECO:0007669"/>
    <property type="project" value="InterPro"/>
</dbReference>
<dbReference type="Proteomes" id="UP000478008">
    <property type="component" value="Unassembled WGS sequence"/>
</dbReference>
<dbReference type="InterPro" id="IPR026739">
    <property type="entry name" value="AP_beta"/>
</dbReference>